<feature type="domain" description="Helix-turn-helix type 11" evidence="1">
    <location>
        <begin position="5"/>
        <end position="59"/>
    </location>
</feature>
<protein>
    <submittedName>
        <fullName evidence="3">WYL domain-containing protein</fullName>
    </submittedName>
</protein>
<evidence type="ECO:0000259" key="1">
    <source>
        <dbReference type="Pfam" id="PF08279"/>
    </source>
</evidence>
<dbReference type="PIRSF" id="PIRSF016838">
    <property type="entry name" value="PafC"/>
    <property type="match status" value="1"/>
</dbReference>
<dbReference type="AlphaFoldDB" id="A0A5Q2TRD0"/>
<dbReference type="KEGG" id="grc:GI584_22535"/>
<sequence>MKIDRLLGIIVLLIHKKRMKAVDLSNYFEVAERTIYRDMETLSRAGIPILSIAGKEGGYELMPRFRLDKKYLTLDDLLSIQWALNSVQQATGFEEIHQLVLKINQLIEPSAMKEKSIQLDMSSTTIQMEHVKTIYNAIQNGDVLRICYVDHRGTETDRSIEPMGIYLKDGFWYTWAYCLLRNELRVFKLTRIVDIYLTGCSFIRRPFVIEDIDANRGQSVESETTTFTAYLQFNSCMRAKVLDDFREEEIINNQDGKLSIAKEFYSMDQAISQILSYGNQVRIIYPKELMTTFIEHIEEIRQLYNE</sequence>
<dbReference type="PROSITE" id="PS52050">
    <property type="entry name" value="WYL"/>
    <property type="match status" value="1"/>
</dbReference>
<organism evidence="3 4">
    <name type="scientific">Gracilibacillus salitolerans</name>
    <dbReference type="NCBI Taxonomy" id="2663022"/>
    <lineage>
        <taxon>Bacteria</taxon>
        <taxon>Bacillati</taxon>
        <taxon>Bacillota</taxon>
        <taxon>Bacilli</taxon>
        <taxon>Bacillales</taxon>
        <taxon>Bacillaceae</taxon>
        <taxon>Gracilibacillus</taxon>
    </lineage>
</organism>
<dbReference type="InterPro" id="IPR013196">
    <property type="entry name" value="HTH_11"/>
</dbReference>
<keyword evidence="4" id="KW-1185">Reference proteome</keyword>
<evidence type="ECO:0000313" key="4">
    <source>
        <dbReference type="Proteomes" id="UP000339690"/>
    </source>
</evidence>
<dbReference type="InterPro" id="IPR026881">
    <property type="entry name" value="WYL_dom"/>
</dbReference>
<dbReference type="InterPro" id="IPR036390">
    <property type="entry name" value="WH_DNA-bd_sf"/>
</dbReference>
<dbReference type="PANTHER" id="PTHR34580:SF1">
    <property type="entry name" value="PROTEIN PAFC"/>
    <property type="match status" value="1"/>
</dbReference>
<dbReference type="InterPro" id="IPR036388">
    <property type="entry name" value="WH-like_DNA-bd_sf"/>
</dbReference>
<name>A0A5Q2TRD0_9BACI</name>
<dbReference type="Pfam" id="PF13280">
    <property type="entry name" value="WYL"/>
    <property type="match status" value="1"/>
</dbReference>
<dbReference type="EMBL" id="CP045915">
    <property type="protein sequence ID" value="QGH36662.1"/>
    <property type="molecule type" value="Genomic_DNA"/>
</dbReference>
<dbReference type="Pfam" id="PF08279">
    <property type="entry name" value="HTH_11"/>
    <property type="match status" value="1"/>
</dbReference>
<accession>A0A5Q2TRD0</accession>
<evidence type="ECO:0000313" key="3">
    <source>
        <dbReference type="EMBL" id="QGH36662.1"/>
    </source>
</evidence>
<gene>
    <name evidence="3" type="ORF">GI584_22535</name>
</gene>
<evidence type="ECO:0000259" key="2">
    <source>
        <dbReference type="Pfam" id="PF13280"/>
    </source>
</evidence>
<dbReference type="Proteomes" id="UP000339690">
    <property type="component" value="Chromosome"/>
</dbReference>
<dbReference type="SUPFAM" id="SSF46785">
    <property type="entry name" value="Winged helix' DNA-binding domain"/>
    <property type="match status" value="1"/>
</dbReference>
<dbReference type="InterPro" id="IPR051534">
    <property type="entry name" value="CBASS_pafABC_assoc_protein"/>
</dbReference>
<reference evidence="3 4" key="1">
    <citation type="submission" date="2019-11" db="EMBL/GenBank/DDBJ databases">
        <title>Gracilibacillus salitolerans sp. nov., a moderate halophile isolated from a saline soil in northwest China.</title>
        <authorList>
            <person name="Gan L."/>
        </authorList>
    </citation>
    <scope>NUCLEOTIDE SEQUENCE [LARGE SCALE GENOMIC DNA]</scope>
    <source>
        <strain evidence="3 4">SCU50</strain>
    </source>
</reference>
<dbReference type="RefSeq" id="WP_153792700.1">
    <property type="nucleotide sequence ID" value="NZ_CP045915.1"/>
</dbReference>
<dbReference type="InterPro" id="IPR028349">
    <property type="entry name" value="PafC-like"/>
</dbReference>
<proteinExistence type="predicted"/>
<dbReference type="PANTHER" id="PTHR34580">
    <property type="match status" value="1"/>
</dbReference>
<feature type="domain" description="WYL" evidence="2">
    <location>
        <begin position="129"/>
        <end position="195"/>
    </location>
</feature>
<dbReference type="Gene3D" id="1.10.10.10">
    <property type="entry name" value="Winged helix-like DNA-binding domain superfamily/Winged helix DNA-binding domain"/>
    <property type="match status" value="1"/>
</dbReference>